<dbReference type="InterPro" id="IPR036513">
    <property type="entry name" value="STAS_dom_sf"/>
</dbReference>
<dbReference type="InterPro" id="IPR002645">
    <property type="entry name" value="STAS_dom"/>
</dbReference>
<dbReference type="Proteomes" id="UP000093928">
    <property type="component" value="Unassembled WGS sequence"/>
</dbReference>
<organism evidence="2 3">
    <name type="scientific">Mycobacterium asiaticum</name>
    <dbReference type="NCBI Taxonomy" id="1790"/>
    <lineage>
        <taxon>Bacteria</taxon>
        <taxon>Bacillati</taxon>
        <taxon>Actinomycetota</taxon>
        <taxon>Actinomycetes</taxon>
        <taxon>Mycobacteriales</taxon>
        <taxon>Mycobacteriaceae</taxon>
        <taxon>Mycobacterium</taxon>
    </lineage>
</organism>
<dbReference type="Gene3D" id="3.30.750.24">
    <property type="entry name" value="STAS domain"/>
    <property type="match status" value="1"/>
</dbReference>
<protein>
    <recommendedName>
        <fullName evidence="1">STAS domain-containing protein</fullName>
    </recommendedName>
</protein>
<gene>
    <name evidence="2" type="ORF">A5634_21960</name>
</gene>
<dbReference type="Pfam" id="PF01740">
    <property type="entry name" value="STAS"/>
    <property type="match status" value="1"/>
</dbReference>
<comment type="caution">
    <text evidence="2">The sequence shown here is derived from an EMBL/GenBank/DDBJ whole genome shotgun (WGS) entry which is preliminary data.</text>
</comment>
<sequence length="128" mass="14021">MDCGGAQLSVYARSLATVLRIDGAIDGSNAGRVATEIRRFAHLGSPLILDLAQLEFLGIEGFQELLALNHEQHKKGLYCGIVSGIALRPLLRIVRDHGLQLVKSVPEALQIIEDALIGRRQFVQRLAR</sequence>
<dbReference type="AlphaFoldDB" id="A0A1A3P0S7"/>
<feature type="domain" description="STAS" evidence="1">
    <location>
        <begin position="6"/>
        <end position="119"/>
    </location>
</feature>
<proteinExistence type="predicted"/>
<reference evidence="2 3" key="1">
    <citation type="submission" date="2016-06" db="EMBL/GenBank/DDBJ databases">
        <authorList>
            <person name="Kjaerup R.B."/>
            <person name="Dalgaard T.S."/>
            <person name="Juul-Madsen H.R."/>
        </authorList>
    </citation>
    <scope>NUCLEOTIDE SEQUENCE [LARGE SCALE GENOMIC DNA]</scope>
    <source>
        <strain evidence="2 3">1165133.8</strain>
    </source>
</reference>
<evidence type="ECO:0000313" key="3">
    <source>
        <dbReference type="Proteomes" id="UP000093928"/>
    </source>
</evidence>
<name>A0A1A3P0S7_MYCAS</name>
<dbReference type="SUPFAM" id="SSF52091">
    <property type="entry name" value="SpoIIaa-like"/>
    <property type="match status" value="1"/>
</dbReference>
<evidence type="ECO:0000313" key="2">
    <source>
        <dbReference type="EMBL" id="OBK27863.1"/>
    </source>
</evidence>
<dbReference type="EMBL" id="LZLS01000087">
    <property type="protein sequence ID" value="OBK27863.1"/>
    <property type="molecule type" value="Genomic_DNA"/>
</dbReference>
<evidence type="ECO:0000259" key="1">
    <source>
        <dbReference type="PROSITE" id="PS50801"/>
    </source>
</evidence>
<dbReference type="PROSITE" id="PS50801">
    <property type="entry name" value="STAS"/>
    <property type="match status" value="1"/>
</dbReference>
<accession>A0A1A3P0S7</accession>